<proteinExistence type="predicted"/>
<evidence type="ECO:0000256" key="1">
    <source>
        <dbReference type="SAM" id="Phobius"/>
    </source>
</evidence>
<sequence length="391" mass="41566">MTRDQINEDRIREALHAEAERVVPHAWARAENVRRLAAARRRRHVFVPMAAAVAVATAAVVTFGVLHRPPHPVTPPAAPVKDLDPRYRPTGPAIDAGAGVSMWFAGDSLCWRQAAGGGDCRPASERKGHAVVVGARAATYSFNGGHESQTILYGVADDDVTKVEVTGGDDARGAGQIFTEPGPGRHVWQARLAKPTTGNPARVPGTVVFSTEPSGEAVRLPADHEVAEQQALTHKNLGGATAWRSPHGRSPWTAQAPLPRPLNQGAPLFRFGSPDRADNTMHVYVDGAAVGFGSDTSAPALPGDDTGFGTLFSLTEGSDVPWWYGFMGARMTRVQARLRDGRILAADTVKIGSHHAFAVRLTRVRATAKPGTVGTLEGLDATGKVLDRVVL</sequence>
<dbReference type="EMBL" id="JAGEOJ010000009">
    <property type="protein sequence ID" value="MBO2450074.1"/>
    <property type="molecule type" value="Genomic_DNA"/>
</dbReference>
<accession>A0A939PHU6</accession>
<dbReference type="Proteomes" id="UP000669179">
    <property type="component" value="Unassembled WGS sequence"/>
</dbReference>
<keyword evidence="1" id="KW-0472">Membrane</keyword>
<keyword evidence="1" id="KW-0812">Transmembrane</keyword>
<keyword evidence="1" id="KW-1133">Transmembrane helix</keyword>
<feature type="transmembrane region" description="Helical" evidence="1">
    <location>
        <begin position="45"/>
        <end position="66"/>
    </location>
</feature>
<dbReference type="RefSeq" id="WP_208257945.1">
    <property type="nucleotide sequence ID" value="NZ_JAGEOJ010000009.1"/>
</dbReference>
<evidence type="ECO:0000313" key="2">
    <source>
        <dbReference type="EMBL" id="MBO2450074.1"/>
    </source>
</evidence>
<reference evidence="2" key="1">
    <citation type="submission" date="2021-03" db="EMBL/GenBank/DDBJ databases">
        <authorList>
            <person name="Kanchanasin P."/>
            <person name="Saeng-In P."/>
            <person name="Phongsopitanun W."/>
            <person name="Yuki M."/>
            <person name="Kudo T."/>
            <person name="Ohkuma M."/>
            <person name="Tanasupawat S."/>
        </authorList>
    </citation>
    <scope>NUCLEOTIDE SEQUENCE</scope>
    <source>
        <strain evidence="2">GKU 128</strain>
    </source>
</reference>
<dbReference type="AlphaFoldDB" id="A0A939PHU6"/>
<organism evidence="2 3">
    <name type="scientific">Actinomadura barringtoniae</name>
    <dbReference type="NCBI Taxonomy" id="1427535"/>
    <lineage>
        <taxon>Bacteria</taxon>
        <taxon>Bacillati</taxon>
        <taxon>Actinomycetota</taxon>
        <taxon>Actinomycetes</taxon>
        <taxon>Streptosporangiales</taxon>
        <taxon>Thermomonosporaceae</taxon>
        <taxon>Actinomadura</taxon>
    </lineage>
</organism>
<evidence type="ECO:0000313" key="3">
    <source>
        <dbReference type="Proteomes" id="UP000669179"/>
    </source>
</evidence>
<name>A0A939PHU6_9ACTN</name>
<gene>
    <name evidence="2" type="ORF">J4573_23430</name>
</gene>
<comment type="caution">
    <text evidence="2">The sequence shown here is derived from an EMBL/GenBank/DDBJ whole genome shotgun (WGS) entry which is preliminary data.</text>
</comment>
<protein>
    <submittedName>
        <fullName evidence="2">Uncharacterized protein</fullName>
    </submittedName>
</protein>
<keyword evidence="3" id="KW-1185">Reference proteome</keyword>